<evidence type="ECO:0000256" key="1">
    <source>
        <dbReference type="ARBA" id="ARBA00001954"/>
    </source>
</evidence>
<name>A0ABM6M620_9SPHN</name>
<dbReference type="PANTHER" id="PTHR20883">
    <property type="entry name" value="PHYTANOYL-COA DIOXYGENASE DOMAIN CONTAINING 1"/>
    <property type="match status" value="1"/>
</dbReference>
<evidence type="ECO:0000313" key="3">
    <source>
        <dbReference type="Proteomes" id="UP000258016"/>
    </source>
</evidence>
<sequence>MRINRRLDYPLAHRSVKQNVPIKEQDMYLSQEQLEEFNNNGFLVIPNLFSAEEVAEIRSAMDRVFDEDHPGNIREKKSGVVRTAMGLHLRDETFARLVRHPRLVSPAQQIAGKDLYVQQVKINVKAAFDGELWQWHQDFSTHHEDDGCPEPLALNLHIFLDDVTEFNGPLYFFKGSQKFGSVATRHDTVSTSYPLWVVEEDKVREISKSCSLVSATGEAGTALIFGDCLVHGSPANISPSNRSIFSLILNPLSNAYTKTNREDFRHHRDLSAVEPLADDCLLAPTD</sequence>
<accession>A0ABM6M620</accession>
<reference evidence="2 3" key="1">
    <citation type="submission" date="2017-03" db="EMBL/GenBank/DDBJ databases">
        <title>Complete genome sequence of Blastomonas fulva degrading microcsystin LR.</title>
        <authorList>
            <person name="Lee H.-g."/>
            <person name="Jin L."/>
            <person name="oh H.-M."/>
        </authorList>
    </citation>
    <scope>NUCLEOTIDE SEQUENCE [LARGE SCALE GENOMIC DNA]</scope>
    <source>
        <strain evidence="2 3">T2</strain>
    </source>
</reference>
<proteinExistence type="predicted"/>
<dbReference type="Gene3D" id="2.60.120.620">
    <property type="entry name" value="q2cbj1_9rhob like domain"/>
    <property type="match status" value="1"/>
</dbReference>
<keyword evidence="3" id="KW-1185">Reference proteome</keyword>
<dbReference type="PANTHER" id="PTHR20883:SF48">
    <property type="entry name" value="ECTOINE DIOXYGENASE"/>
    <property type="match status" value="1"/>
</dbReference>
<dbReference type="Proteomes" id="UP000258016">
    <property type="component" value="Chromosome"/>
</dbReference>
<organism evidence="2 3">
    <name type="scientific">Blastomonas fulva</name>
    <dbReference type="NCBI Taxonomy" id="1550728"/>
    <lineage>
        <taxon>Bacteria</taxon>
        <taxon>Pseudomonadati</taxon>
        <taxon>Pseudomonadota</taxon>
        <taxon>Alphaproteobacteria</taxon>
        <taxon>Sphingomonadales</taxon>
        <taxon>Sphingomonadaceae</taxon>
        <taxon>Blastomonas</taxon>
    </lineage>
</organism>
<dbReference type="SUPFAM" id="SSF51197">
    <property type="entry name" value="Clavaminate synthase-like"/>
    <property type="match status" value="1"/>
</dbReference>
<evidence type="ECO:0000313" key="2">
    <source>
        <dbReference type="EMBL" id="ASR51411.1"/>
    </source>
</evidence>
<evidence type="ECO:0008006" key="4">
    <source>
        <dbReference type="Google" id="ProtNLM"/>
    </source>
</evidence>
<gene>
    <name evidence="2" type="ORF">B5J99_07980</name>
</gene>
<comment type="cofactor">
    <cofactor evidence="1">
        <name>Fe(2+)</name>
        <dbReference type="ChEBI" id="CHEBI:29033"/>
    </cofactor>
</comment>
<dbReference type="InterPro" id="IPR008775">
    <property type="entry name" value="Phytyl_CoA_dOase-like"/>
</dbReference>
<dbReference type="EMBL" id="CP020083">
    <property type="protein sequence ID" value="ASR51411.1"/>
    <property type="molecule type" value="Genomic_DNA"/>
</dbReference>
<dbReference type="Pfam" id="PF05721">
    <property type="entry name" value="PhyH"/>
    <property type="match status" value="1"/>
</dbReference>
<protein>
    <recommendedName>
        <fullName evidence="4">Proline hydroxylase</fullName>
    </recommendedName>
</protein>